<name>A0AAE1L873_9NEOP</name>
<protein>
    <submittedName>
        <fullName evidence="1">Cysteine--tRNA ligase, mitochondrial</fullName>
    </submittedName>
</protein>
<dbReference type="GO" id="GO:0016874">
    <property type="term" value="F:ligase activity"/>
    <property type="evidence" value="ECO:0007669"/>
    <property type="project" value="UniProtKB-KW"/>
</dbReference>
<organism evidence="1 2">
    <name type="scientific">Frankliniella fusca</name>
    <dbReference type="NCBI Taxonomy" id="407009"/>
    <lineage>
        <taxon>Eukaryota</taxon>
        <taxon>Metazoa</taxon>
        <taxon>Ecdysozoa</taxon>
        <taxon>Arthropoda</taxon>
        <taxon>Hexapoda</taxon>
        <taxon>Insecta</taxon>
        <taxon>Pterygota</taxon>
        <taxon>Neoptera</taxon>
        <taxon>Paraneoptera</taxon>
        <taxon>Thysanoptera</taxon>
        <taxon>Terebrantia</taxon>
        <taxon>Thripoidea</taxon>
        <taxon>Thripidae</taxon>
        <taxon>Frankliniella</taxon>
    </lineage>
</organism>
<evidence type="ECO:0000313" key="2">
    <source>
        <dbReference type="Proteomes" id="UP001219518"/>
    </source>
</evidence>
<dbReference type="AlphaFoldDB" id="A0AAE1L873"/>
<reference evidence="1" key="2">
    <citation type="journal article" date="2023" name="BMC Genomics">
        <title>Pest status, molecular evolution, and epigenetic factors derived from the genome assembly of Frankliniella fusca, a thysanopteran phytovirus vector.</title>
        <authorList>
            <person name="Catto M.A."/>
            <person name="Labadie P.E."/>
            <person name="Jacobson A.L."/>
            <person name="Kennedy G.G."/>
            <person name="Srinivasan R."/>
            <person name="Hunt B.G."/>
        </authorList>
    </citation>
    <scope>NUCLEOTIDE SEQUENCE</scope>
    <source>
        <strain evidence="1">PL_HMW_Pooled</strain>
    </source>
</reference>
<dbReference type="EMBL" id="JAHWGI010000148">
    <property type="protein sequence ID" value="KAK3910266.1"/>
    <property type="molecule type" value="Genomic_DNA"/>
</dbReference>
<accession>A0AAE1L873</accession>
<gene>
    <name evidence="1" type="ORF">KUF71_004140</name>
</gene>
<reference evidence="1" key="1">
    <citation type="submission" date="2021-07" db="EMBL/GenBank/DDBJ databases">
        <authorList>
            <person name="Catto M.A."/>
            <person name="Jacobson A."/>
            <person name="Kennedy G."/>
            <person name="Labadie P."/>
            <person name="Hunt B.G."/>
            <person name="Srinivasan R."/>
        </authorList>
    </citation>
    <scope>NUCLEOTIDE SEQUENCE</scope>
    <source>
        <strain evidence="1">PL_HMW_Pooled</strain>
        <tissue evidence="1">Head</tissue>
    </source>
</reference>
<keyword evidence="1" id="KW-0436">Ligase</keyword>
<dbReference type="Proteomes" id="UP001219518">
    <property type="component" value="Unassembled WGS sequence"/>
</dbReference>
<evidence type="ECO:0000313" key="1">
    <source>
        <dbReference type="EMBL" id="KAK3910266.1"/>
    </source>
</evidence>
<proteinExistence type="predicted"/>
<keyword evidence="2" id="KW-1185">Reference proteome</keyword>
<comment type="caution">
    <text evidence="1">The sequence shown here is derived from an EMBL/GenBank/DDBJ whole genome shotgun (WGS) entry which is preliminary data.</text>
</comment>
<sequence>MKVIDLPDVPLVPHSVDKGAFEVHLRLKSGSTRMLARCACIRLHFIEYSDESLAQSTDFILNNASWEEDANCSAKLKLKDRVRK</sequence>